<comment type="caution">
    <text evidence="8">The sequence shown here is derived from an EMBL/GenBank/DDBJ whole genome shotgun (WGS) entry which is preliminary data.</text>
</comment>
<keyword evidence="5 7" id="KW-0472">Membrane</keyword>
<evidence type="ECO:0000313" key="8">
    <source>
        <dbReference type="EMBL" id="TPX55848.1"/>
    </source>
</evidence>
<reference evidence="8 9" key="1">
    <citation type="journal article" date="2019" name="Sci. Rep.">
        <title>Comparative genomics of chytrid fungi reveal insights into the obligate biotrophic and pathogenic lifestyle of Synchytrium endobioticum.</title>
        <authorList>
            <person name="van de Vossenberg B.T.L.H."/>
            <person name="Warris S."/>
            <person name="Nguyen H.D.T."/>
            <person name="van Gent-Pelzer M.P.E."/>
            <person name="Joly D.L."/>
            <person name="van de Geest H.C."/>
            <person name="Bonants P.J.M."/>
            <person name="Smith D.S."/>
            <person name="Levesque C.A."/>
            <person name="van der Lee T.A.J."/>
        </authorList>
    </citation>
    <scope>NUCLEOTIDE SEQUENCE [LARGE SCALE GENOMIC DNA]</scope>
    <source>
        <strain evidence="8 9">CBS 809.83</strain>
    </source>
</reference>
<dbReference type="InterPro" id="IPR038330">
    <property type="entry name" value="TspO/MBR-related_sf"/>
</dbReference>
<accession>A0A507DXZ9</accession>
<dbReference type="EMBL" id="QEAQ01000093">
    <property type="protein sequence ID" value="TPX55848.1"/>
    <property type="molecule type" value="Genomic_DNA"/>
</dbReference>
<feature type="transmembrane region" description="Helical" evidence="7">
    <location>
        <begin position="51"/>
        <end position="69"/>
    </location>
</feature>
<proteinExistence type="inferred from homology"/>
<dbReference type="STRING" id="109895.A0A507DXZ9"/>
<evidence type="ECO:0000256" key="7">
    <source>
        <dbReference type="SAM" id="Phobius"/>
    </source>
</evidence>
<dbReference type="Pfam" id="PF03073">
    <property type="entry name" value="TspO_MBR"/>
    <property type="match status" value="1"/>
</dbReference>
<evidence type="ECO:0000256" key="4">
    <source>
        <dbReference type="ARBA" id="ARBA00022989"/>
    </source>
</evidence>
<dbReference type="FunFam" id="1.20.1260.100:FF:000001">
    <property type="entry name" value="translocator protein 2"/>
    <property type="match status" value="1"/>
</dbReference>
<feature type="region of interest" description="Disordered" evidence="6">
    <location>
        <begin position="163"/>
        <end position="218"/>
    </location>
</feature>
<keyword evidence="4 7" id="KW-1133">Transmembrane helix</keyword>
<evidence type="ECO:0000256" key="5">
    <source>
        <dbReference type="ARBA" id="ARBA00023136"/>
    </source>
</evidence>
<dbReference type="Gene3D" id="1.20.1260.100">
    <property type="entry name" value="TspO/MBR protein"/>
    <property type="match status" value="1"/>
</dbReference>
<name>A0A507DXZ9_9FUNG</name>
<keyword evidence="3 7" id="KW-0812">Transmembrane</keyword>
<dbReference type="GO" id="GO:0033013">
    <property type="term" value="P:tetrapyrrole metabolic process"/>
    <property type="evidence" value="ECO:0007669"/>
    <property type="project" value="UniProtKB-ARBA"/>
</dbReference>
<feature type="compositionally biased region" description="Low complexity" evidence="6">
    <location>
        <begin position="208"/>
        <end position="218"/>
    </location>
</feature>
<dbReference type="GO" id="GO:0016020">
    <property type="term" value="C:membrane"/>
    <property type="evidence" value="ECO:0007669"/>
    <property type="project" value="UniProtKB-SubCell"/>
</dbReference>
<evidence type="ECO:0000256" key="1">
    <source>
        <dbReference type="ARBA" id="ARBA00004141"/>
    </source>
</evidence>
<sequence>MSNLLDQISVPLIIAVAVPVLSGMMIGAATTDSVKTWYPSIKKPSWTPPNWLFPVAWTSLYMAMGYASYRVYEAGQANRLVDNSPALKLYAGQLALNLAWTPLFFLAHRLGAAAFDIVALLGMIVATAIEFGKIDKAAGYLMWPYIAWVSPAAAPATHIPQKDFERKPTSKPPTGPGMDPGSDTAVSLKNEGKNPKEPYVDPEKAAENAEGNAKAIRD</sequence>
<protein>
    <submittedName>
        <fullName evidence="8">Uncharacterized protein</fullName>
    </submittedName>
</protein>
<dbReference type="PANTHER" id="PTHR10057:SF0">
    <property type="entry name" value="TRANSLOCATOR PROTEIN"/>
    <property type="match status" value="1"/>
</dbReference>
<organism evidence="8 9">
    <name type="scientific">Powellomyces hirtus</name>
    <dbReference type="NCBI Taxonomy" id="109895"/>
    <lineage>
        <taxon>Eukaryota</taxon>
        <taxon>Fungi</taxon>
        <taxon>Fungi incertae sedis</taxon>
        <taxon>Chytridiomycota</taxon>
        <taxon>Chytridiomycota incertae sedis</taxon>
        <taxon>Chytridiomycetes</taxon>
        <taxon>Spizellomycetales</taxon>
        <taxon>Powellomycetaceae</taxon>
        <taxon>Powellomyces</taxon>
    </lineage>
</organism>
<feature type="transmembrane region" description="Helical" evidence="7">
    <location>
        <begin position="113"/>
        <end position="132"/>
    </location>
</feature>
<dbReference type="AlphaFoldDB" id="A0A507DXZ9"/>
<feature type="compositionally biased region" description="Basic and acidic residues" evidence="6">
    <location>
        <begin position="190"/>
        <end position="207"/>
    </location>
</feature>
<gene>
    <name evidence="8" type="ORF">PhCBS80983_g04988</name>
</gene>
<keyword evidence="9" id="KW-1185">Reference proteome</keyword>
<evidence type="ECO:0000256" key="3">
    <source>
        <dbReference type="ARBA" id="ARBA00022692"/>
    </source>
</evidence>
<evidence type="ECO:0000256" key="2">
    <source>
        <dbReference type="ARBA" id="ARBA00007524"/>
    </source>
</evidence>
<dbReference type="InterPro" id="IPR004307">
    <property type="entry name" value="TspO_MBR"/>
</dbReference>
<feature type="transmembrane region" description="Helical" evidence="7">
    <location>
        <begin position="89"/>
        <end position="107"/>
    </location>
</feature>
<feature type="transmembrane region" description="Helical" evidence="7">
    <location>
        <begin position="12"/>
        <end position="31"/>
    </location>
</feature>
<evidence type="ECO:0000256" key="6">
    <source>
        <dbReference type="SAM" id="MobiDB-lite"/>
    </source>
</evidence>
<dbReference type="Proteomes" id="UP000318582">
    <property type="component" value="Unassembled WGS sequence"/>
</dbReference>
<comment type="subcellular location">
    <subcellularLocation>
        <location evidence="1">Membrane</location>
        <topology evidence="1">Multi-pass membrane protein</topology>
    </subcellularLocation>
</comment>
<evidence type="ECO:0000313" key="9">
    <source>
        <dbReference type="Proteomes" id="UP000318582"/>
    </source>
</evidence>
<comment type="similarity">
    <text evidence="2">Belongs to the TspO/BZRP family.</text>
</comment>
<dbReference type="PANTHER" id="PTHR10057">
    <property type="entry name" value="PERIPHERAL-TYPE BENZODIAZEPINE RECEPTOR"/>
    <property type="match status" value="1"/>
</dbReference>
<dbReference type="CDD" id="cd15904">
    <property type="entry name" value="TSPO_MBR"/>
    <property type="match status" value="1"/>
</dbReference>